<dbReference type="RefSeq" id="WP_344801331.1">
    <property type="nucleotide sequence ID" value="NZ_BAABAB010000003.1"/>
</dbReference>
<keyword evidence="5" id="KW-1003">Cell membrane</keyword>
<comment type="subcellular location">
    <subcellularLocation>
        <location evidence="1">Cell membrane</location>
        <topology evidence="1">Multi-pass membrane protein</topology>
    </subcellularLocation>
</comment>
<accession>A0ABP6ZC55</accession>
<evidence type="ECO:0000256" key="7">
    <source>
        <dbReference type="ARBA" id="ARBA00022849"/>
    </source>
</evidence>
<feature type="transmembrane region" description="Helical" evidence="10">
    <location>
        <begin position="93"/>
        <end position="111"/>
    </location>
</feature>
<feature type="transmembrane region" description="Helical" evidence="10">
    <location>
        <begin position="178"/>
        <end position="194"/>
    </location>
</feature>
<evidence type="ECO:0000256" key="1">
    <source>
        <dbReference type="ARBA" id="ARBA00004651"/>
    </source>
</evidence>
<comment type="similarity">
    <text evidence="3">Belongs to the CitM (TC 2.A.11) transporter family.</text>
</comment>
<keyword evidence="8 10" id="KW-1133">Transmembrane helix</keyword>
<evidence type="ECO:0000256" key="5">
    <source>
        <dbReference type="ARBA" id="ARBA00022475"/>
    </source>
</evidence>
<keyword evidence="6 10" id="KW-0812">Transmembrane</keyword>
<gene>
    <name evidence="12" type="ORF">GCM10022236_03380</name>
</gene>
<feature type="transmembrane region" description="Helical" evidence="10">
    <location>
        <begin position="266"/>
        <end position="290"/>
    </location>
</feature>
<feature type="transmembrane region" description="Helical" evidence="10">
    <location>
        <begin position="340"/>
        <end position="362"/>
    </location>
</feature>
<keyword evidence="13" id="KW-1185">Reference proteome</keyword>
<feature type="transmembrane region" description="Helical" evidence="10">
    <location>
        <begin position="200"/>
        <end position="217"/>
    </location>
</feature>
<dbReference type="Pfam" id="PF03600">
    <property type="entry name" value="CitMHS"/>
    <property type="match status" value="1"/>
</dbReference>
<evidence type="ECO:0000259" key="11">
    <source>
        <dbReference type="Pfam" id="PF03600"/>
    </source>
</evidence>
<dbReference type="InterPro" id="IPR000802">
    <property type="entry name" value="Arsenical_pump_ArsB"/>
</dbReference>
<sequence length="366" mass="38814">MLHADLIARVLPILGFLVCVTVIAELSDRIGVFGYLAHHAARMARGSVLLLWLLVVVLATLATAVLSLDTTAVLLTPVVLALAHRLGLNERMFAFTTVWLANTASLFLPVSNLTNLLALHPLEEMGVRPDAFGFLALTWPAAVASLLVTVLLLALVFRRSLHGRYVLAPVPEVRHRRLLVIGIVVCAALGPALLAGVEVLVAAAIGAAVLLLAALLVDRSLIDHRLLPWKLVLGVFVLFVIIQVALDLGLGRLLAELGGQGEGWLALLRVAGLGALASNLANNLPSYLALEVVADTPVRMVALLVGVNAGPLITPWASLATLLWAGRCRSAGVAVDWRRFALLGVVLVVPLILLATGATWLVDVRD</sequence>
<keyword evidence="4" id="KW-0813">Transport</keyword>
<evidence type="ECO:0000256" key="9">
    <source>
        <dbReference type="ARBA" id="ARBA00023136"/>
    </source>
</evidence>
<keyword evidence="7" id="KW-0059">Arsenical resistance</keyword>
<evidence type="ECO:0000256" key="8">
    <source>
        <dbReference type="ARBA" id="ARBA00022989"/>
    </source>
</evidence>
<reference evidence="13" key="1">
    <citation type="journal article" date="2019" name="Int. J. Syst. Evol. Microbiol.">
        <title>The Global Catalogue of Microorganisms (GCM) 10K type strain sequencing project: providing services to taxonomists for standard genome sequencing and annotation.</title>
        <authorList>
            <consortium name="The Broad Institute Genomics Platform"/>
            <consortium name="The Broad Institute Genome Sequencing Center for Infectious Disease"/>
            <person name="Wu L."/>
            <person name="Ma J."/>
        </authorList>
    </citation>
    <scope>NUCLEOTIDE SEQUENCE [LARGE SCALE GENOMIC DNA]</scope>
    <source>
        <strain evidence="13">JCM 16929</strain>
    </source>
</reference>
<dbReference type="PANTHER" id="PTHR43302">
    <property type="entry name" value="TRANSPORTER ARSB-RELATED"/>
    <property type="match status" value="1"/>
</dbReference>
<keyword evidence="9 10" id="KW-0472">Membrane</keyword>
<feature type="transmembrane region" description="Helical" evidence="10">
    <location>
        <begin position="229"/>
        <end position="246"/>
    </location>
</feature>
<evidence type="ECO:0000313" key="13">
    <source>
        <dbReference type="Proteomes" id="UP001501490"/>
    </source>
</evidence>
<evidence type="ECO:0000313" key="12">
    <source>
        <dbReference type="EMBL" id="GAA3604842.1"/>
    </source>
</evidence>
<evidence type="ECO:0000256" key="6">
    <source>
        <dbReference type="ARBA" id="ARBA00022692"/>
    </source>
</evidence>
<protein>
    <submittedName>
        <fullName evidence="12">ArsB/NhaD family transporter</fullName>
    </submittedName>
</protein>
<feature type="transmembrane region" description="Helical" evidence="10">
    <location>
        <begin position="131"/>
        <end position="157"/>
    </location>
</feature>
<evidence type="ECO:0000256" key="2">
    <source>
        <dbReference type="ARBA" id="ARBA00006433"/>
    </source>
</evidence>
<organism evidence="12 13">
    <name type="scientific">Microlunatus ginsengisoli</name>
    <dbReference type="NCBI Taxonomy" id="363863"/>
    <lineage>
        <taxon>Bacteria</taxon>
        <taxon>Bacillati</taxon>
        <taxon>Actinomycetota</taxon>
        <taxon>Actinomycetes</taxon>
        <taxon>Propionibacteriales</taxon>
        <taxon>Propionibacteriaceae</taxon>
        <taxon>Microlunatus</taxon>
    </lineage>
</organism>
<proteinExistence type="inferred from homology"/>
<name>A0ABP6ZC55_9ACTN</name>
<feature type="domain" description="Citrate transporter-like" evidence="11">
    <location>
        <begin position="11"/>
        <end position="290"/>
    </location>
</feature>
<comment type="caution">
    <text evidence="12">The sequence shown here is derived from an EMBL/GenBank/DDBJ whole genome shotgun (WGS) entry which is preliminary data.</text>
</comment>
<dbReference type="Proteomes" id="UP001501490">
    <property type="component" value="Unassembled WGS sequence"/>
</dbReference>
<comment type="similarity">
    <text evidence="2">Belongs to the ArsB family.</text>
</comment>
<dbReference type="InterPro" id="IPR004680">
    <property type="entry name" value="Cit_transptr-like_dom"/>
</dbReference>
<evidence type="ECO:0000256" key="3">
    <source>
        <dbReference type="ARBA" id="ARBA00009843"/>
    </source>
</evidence>
<dbReference type="PANTHER" id="PTHR43302:SF5">
    <property type="entry name" value="TRANSPORTER ARSB-RELATED"/>
    <property type="match status" value="1"/>
</dbReference>
<feature type="transmembrane region" description="Helical" evidence="10">
    <location>
        <begin position="48"/>
        <end position="66"/>
    </location>
</feature>
<dbReference type="PRINTS" id="PR00758">
    <property type="entry name" value="ARSENICPUMP"/>
</dbReference>
<evidence type="ECO:0000256" key="10">
    <source>
        <dbReference type="SAM" id="Phobius"/>
    </source>
</evidence>
<feature type="transmembrane region" description="Helical" evidence="10">
    <location>
        <begin position="6"/>
        <end position="27"/>
    </location>
</feature>
<dbReference type="EMBL" id="BAABAB010000003">
    <property type="protein sequence ID" value="GAA3604842.1"/>
    <property type="molecule type" value="Genomic_DNA"/>
</dbReference>
<evidence type="ECO:0000256" key="4">
    <source>
        <dbReference type="ARBA" id="ARBA00022448"/>
    </source>
</evidence>
<feature type="transmembrane region" description="Helical" evidence="10">
    <location>
        <begin position="302"/>
        <end position="325"/>
    </location>
</feature>